<dbReference type="InterPro" id="IPR027681">
    <property type="entry name" value="IRSp53/IRTKS/Pinkbar"/>
</dbReference>
<organism evidence="6 7">
    <name type="scientific">Planoprotostelium fungivorum</name>
    <dbReference type="NCBI Taxonomy" id="1890364"/>
    <lineage>
        <taxon>Eukaryota</taxon>
        <taxon>Amoebozoa</taxon>
        <taxon>Evosea</taxon>
        <taxon>Variosea</taxon>
        <taxon>Cavosteliida</taxon>
        <taxon>Cavosteliaceae</taxon>
        <taxon>Planoprotostelium</taxon>
    </lineage>
</organism>
<dbReference type="PANTHER" id="PTHR14206:SF7">
    <property type="entry name" value="INSULIN RECEPTOR SUBSTRATE 53 KDA, ISOFORM A"/>
    <property type="match status" value="1"/>
</dbReference>
<evidence type="ECO:0000256" key="4">
    <source>
        <dbReference type="SAM" id="Phobius"/>
    </source>
</evidence>
<feature type="transmembrane region" description="Helical" evidence="4">
    <location>
        <begin position="6"/>
        <end position="23"/>
    </location>
</feature>
<dbReference type="Proteomes" id="UP000241769">
    <property type="component" value="Unassembled WGS sequence"/>
</dbReference>
<dbReference type="Gene3D" id="2.30.30.40">
    <property type="entry name" value="SH3 Domains"/>
    <property type="match status" value="1"/>
</dbReference>
<dbReference type="Pfam" id="PF14604">
    <property type="entry name" value="SH3_9"/>
    <property type="match status" value="1"/>
</dbReference>
<keyword evidence="7" id="KW-1185">Reference proteome</keyword>
<dbReference type="GO" id="GO:0051017">
    <property type="term" value="P:actin filament bundle assembly"/>
    <property type="evidence" value="ECO:0007669"/>
    <property type="project" value="TreeGrafter"/>
</dbReference>
<dbReference type="SUPFAM" id="SSF50044">
    <property type="entry name" value="SH3-domain"/>
    <property type="match status" value="1"/>
</dbReference>
<name>A0A2P6NGU1_9EUKA</name>
<dbReference type="GO" id="GO:0005829">
    <property type="term" value="C:cytosol"/>
    <property type="evidence" value="ECO:0007669"/>
    <property type="project" value="TreeGrafter"/>
</dbReference>
<dbReference type="STRING" id="1890364.A0A2P6NGU1"/>
<dbReference type="InterPro" id="IPR001452">
    <property type="entry name" value="SH3_domain"/>
</dbReference>
<dbReference type="SMART" id="SM00326">
    <property type="entry name" value="SH3"/>
    <property type="match status" value="1"/>
</dbReference>
<dbReference type="PROSITE" id="PS50002">
    <property type="entry name" value="SH3"/>
    <property type="match status" value="1"/>
</dbReference>
<proteinExistence type="predicted"/>
<accession>A0A2P6NGU1</accession>
<evidence type="ECO:0000259" key="5">
    <source>
        <dbReference type="PROSITE" id="PS50002"/>
    </source>
</evidence>
<dbReference type="AlphaFoldDB" id="A0A2P6NGU1"/>
<evidence type="ECO:0000313" key="6">
    <source>
        <dbReference type="EMBL" id="PRP83175.1"/>
    </source>
</evidence>
<feature type="compositionally biased region" description="Basic and acidic residues" evidence="3">
    <location>
        <begin position="108"/>
        <end position="155"/>
    </location>
</feature>
<dbReference type="OrthoDB" id="27423at2759"/>
<reference evidence="6 7" key="1">
    <citation type="journal article" date="2018" name="Genome Biol. Evol.">
        <title>Multiple Roots of Fruiting Body Formation in Amoebozoa.</title>
        <authorList>
            <person name="Hillmann F."/>
            <person name="Forbes G."/>
            <person name="Novohradska S."/>
            <person name="Ferling I."/>
            <person name="Riege K."/>
            <person name="Groth M."/>
            <person name="Westermann M."/>
            <person name="Marz M."/>
            <person name="Spaller T."/>
            <person name="Winckler T."/>
            <person name="Schaap P."/>
            <person name="Glockner G."/>
        </authorList>
    </citation>
    <scope>NUCLEOTIDE SEQUENCE [LARGE SCALE GENOMIC DNA]</scope>
    <source>
        <strain evidence="6 7">Jena</strain>
    </source>
</reference>
<evidence type="ECO:0000256" key="2">
    <source>
        <dbReference type="PROSITE-ProRule" id="PRU00192"/>
    </source>
</evidence>
<feature type="domain" description="SH3" evidence="5">
    <location>
        <begin position="167"/>
        <end position="228"/>
    </location>
</feature>
<dbReference type="InterPro" id="IPR036028">
    <property type="entry name" value="SH3-like_dom_sf"/>
</dbReference>
<keyword evidence="1 2" id="KW-0728">SH3 domain</keyword>
<dbReference type="GO" id="GO:0051764">
    <property type="term" value="P:actin crosslink formation"/>
    <property type="evidence" value="ECO:0007669"/>
    <property type="project" value="TreeGrafter"/>
</dbReference>
<dbReference type="GO" id="GO:0005654">
    <property type="term" value="C:nucleoplasm"/>
    <property type="evidence" value="ECO:0007669"/>
    <property type="project" value="TreeGrafter"/>
</dbReference>
<comment type="caution">
    <text evidence="6">The sequence shown here is derived from an EMBL/GenBank/DDBJ whole genome shotgun (WGS) entry which is preliminary data.</text>
</comment>
<dbReference type="PANTHER" id="PTHR14206">
    <property type="entry name" value="BRAIN-SPECIFIC ANGIOGENESIS INHIBITOR 1-ASSOCIATED PROTEIN 2"/>
    <property type="match status" value="1"/>
</dbReference>
<sequence>MWIPIAVGIVAIAVISWFSKSLFQKKPETPKTAAKVLHYELPAEEPTSNSSQLKGLSFELPAEDVVPTTPANIKGLSFELSSEEPTTDVNTIKGLTFELPADDATNEPVKEEEKKEEKKEEKQEKKQEKQEEEKVEKKEEKVQKQEEKASEKTSETKAAAVAEDGLVSYRVVEVLYNYAARSDNELDLKVGDTVAVLSESADGWPRGQNLNNSFLGYFPSNYVKNTEQVVRLGAILNGEESTEAEDEDETETANMNINRAKVTNKIKDLQLRLKGSGSKIFDESDLQGI</sequence>
<dbReference type="PRINTS" id="PR00452">
    <property type="entry name" value="SH3DOMAIN"/>
</dbReference>
<keyword evidence="4" id="KW-0472">Membrane</keyword>
<protein>
    <recommendedName>
        <fullName evidence="5">SH3 domain-containing protein</fullName>
    </recommendedName>
</protein>
<dbReference type="EMBL" id="MDYQ01000088">
    <property type="protein sequence ID" value="PRP83175.1"/>
    <property type="molecule type" value="Genomic_DNA"/>
</dbReference>
<evidence type="ECO:0000256" key="1">
    <source>
        <dbReference type="ARBA" id="ARBA00022443"/>
    </source>
</evidence>
<evidence type="ECO:0000256" key="3">
    <source>
        <dbReference type="SAM" id="MobiDB-lite"/>
    </source>
</evidence>
<evidence type="ECO:0000313" key="7">
    <source>
        <dbReference type="Proteomes" id="UP000241769"/>
    </source>
</evidence>
<dbReference type="InParanoid" id="A0A2P6NGU1"/>
<keyword evidence="4" id="KW-1133">Transmembrane helix</keyword>
<gene>
    <name evidence="6" type="ORF">PROFUN_09603</name>
</gene>
<dbReference type="GO" id="GO:0030838">
    <property type="term" value="P:positive regulation of actin filament polymerization"/>
    <property type="evidence" value="ECO:0007669"/>
    <property type="project" value="TreeGrafter"/>
</dbReference>
<keyword evidence="4" id="KW-0812">Transmembrane</keyword>
<feature type="region of interest" description="Disordered" evidence="3">
    <location>
        <begin position="93"/>
        <end position="158"/>
    </location>
</feature>